<sequence>MFMTLKKTLGIPDSHELKQTSFRQKGTMAQNEYWEYDELDENGQLVARIERWDCTSLNSLTTDAGFRKYSLDGKLIAEGKY</sequence>
<gene>
    <name evidence="1" type="ordered locus">VV1859</name>
</gene>
<evidence type="ECO:0000313" key="2">
    <source>
        <dbReference type="Proteomes" id="UP000002675"/>
    </source>
</evidence>
<evidence type="ECO:0000313" key="1">
    <source>
        <dbReference type="EMBL" id="BAC94623.1"/>
    </source>
</evidence>
<dbReference type="EMBL" id="BA000037">
    <property type="protein sequence ID" value="BAC94623.1"/>
    <property type="molecule type" value="Genomic_DNA"/>
</dbReference>
<reference evidence="1 2" key="1">
    <citation type="journal article" date="2003" name="Genome Res.">
        <title>Comparative genome analysis of Vibrio vulnificus, a marine pathogen.</title>
        <authorList>
            <person name="Chen C.Y."/>
            <person name="Wu K.M."/>
            <person name="Chang Y.C."/>
            <person name="Chang C.H."/>
            <person name="Tsai H.C."/>
            <person name="Liao T.L."/>
            <person name="Liu Y.M."/>
            <person name="Chen H.J."/>
            <person name="Shen A.B."/>
            <person name="Li J.C."/>
            <person name="Su T.L."/>
            <person name="Shao C.P."/>
            <person name="Lee C.T."/>
            <person name="Hor L.I."/>
            <person name="Tsai S.F."/>
        </authorList>
    </citation>
    <scope>NUCLEOTIDE SEQUENCE [LARGE SCALE GENOMIC DNA]</scope>
    <source>
        <strain evidence="1 2">YJ016</strain>
    </source>
</reference>
<dbReference type="KEGG" id="vvy:VV1859"/>
<dbReference type="HOGENOM" id="CLU_2605111_0_0_6"/>
<protein>
    <submittedName>
        <fullName evidence="1">Uncharacterized protein</fullName>
    </submittedName>
</protein>
<accession>Q7MKE2</accession>
<organism evidence="1 2">
    <name type="scientific">Vibrio vulnificus (strain YJ016)</name>
    <dbReference type="NCBI Taxonomy" id="196600"/>
    <lineage>
        <taxon>Bacteria</taxon>
        <taxon>Pseudomonadati</taxon>
        <taxon>Pseudomonadota</taxon>
        <taxon>Gammaproteobacteria</taxon>
        <taxon>Vibrionales</taxon>
        <taxon>Vibrionaceae</taxon>
        <taxon>Vibrio</taxon>
    </lineage>
</organism>
<name>Q7MKE2_VIBVY</name>
<dbReference type="PATRIC" id="fig|196600.6.peg.1852"/>
<dbReference type="AlphaFoldDB" id="Q7MKE2"/>
<dbReference type="Proteomes" id="UP000002675">
    <property type="component" value="Chromosome I"/>
</dbReference>
<proteinExistence type="predicted"/>